<sequence>MQYLFLYGVDEYCELLEGDLMKYASGVTLVWFTSGVVAVAVPAPDALLVSGPTARDMMSPSTTNYAIGQHRPATKLEGTTTTYAMKEQSQGTVD</sequence>
<name>A0A5B0PWI3_PUCGR</name>
<dbReference type="EMBL" id="VDEP01000311">
    <property type="protein sequence ID" value="KAA1105241.1"/>
    <property type="molecule type" value="Genomic_DNA"/>
</dbReference>
<keyword evidence="1" id="KW-1133">Transmembrane helix</keyword>
<reference evidence="2 3" key="1">
    <citation type="submission" date="2019-05" db="EMBL/GenBank/DDBJ databases">
        <title>Emergence of the Ug99 lineage of the wheat stem rust pathogen through somatic hybridization.</title>
        <authorList>
            <person name="Li F."/>
            <person name="Upadhyaya N.M."/>
            <person name="Sperschneider J."/>
            <person name="Matny O."/>
            <person name="Nguyen-Phuc H."/>
            <person name="Mago R."/>
            <person name="Raley C."/>
            <person name="Miller M.E."/>
            <person name="Silverstein K.A.T."/>
            <person name="Henningsen E."/>
            <person name="Hirsch C.D."/>
            <person name="Visser B."/>
            <person name="Pretorius Z.A."/>
            <person name="Steffenson B.J."/>
            <person name="Schwessinger B."/>
            <person name="Dodds P.N."/>
            <person name="Figueroa M."/>
        </authorList>
    </citation>
    <scope>NUCLEOTIDE SEQUENCE [LARGE SCALE GENOMIC DNA]</scope>
    <source>
        <strain evidence="2 3">Ug99</strain>
    </source>
</reference>
<dbReference type="AlphaFoldDB" id="A0A5B0PWI3"/>
<keyword evidence="1" id="KW-0812">Transmembrane</keyword>
<evidence type="ECO:0000256" key="1">
    <source>
        <dbReference type="SAM" id="Phobius"/>
    </source>
</evidence>
<dbReference type="Proteomes" id="UP000325313">
    <property type="component" value="Unassembled WGS sequence"/>
</dbReference>
<proteinExistence type="predicted"/>
<evidence type="ECO:0000313" key="2">
    <source>
        <dbReference type="EMBL" id="KAA1105241.1"/>
    </source>
</evidence>
<organism evidence="2 3">
    <name type="scientific">Puccinia graminis f. sp. tritici</name>
    <dbReference type="NCBI Taxonomy" id="56615"/>
    <lineage>
        <taxon>Eukaryota</taxon>
        <taxon>Fungi</taxon>
        <taxon>Dikarya</taxon>
        <taxon>Basidiomycota</taxon>
        <taxon>Pucciniomycotina</taxon>
        <taxon>Pucciniomycetes</taxon>
        <taxon>Pucciniales</taxon>
        <taxon>Pucciniaceae</taxon>
        <taxon>Puccinia</taxon>
    </lineage>
</organism>
<keyword evidence="1" id="KW-0472">Membrane</keyword>
<feature type="transmembrane region" description="Helical" evidence="1">
    <location>
        <begin position="29"/>
        <end position="49"/>
    </location>
</feature>
<gene>
    <name evidence="2" type="ORF">PGTUg99_019651</name>
</gene>
<comment type="caution">
    <text evidence="2">The sequence shown here is derived from an EMBL/GenBank/DDBJ whole genome shotgun (WGS) entry which is preliminary data.</text>
</comment>
<accession>A0A5B0PWI3</accession>
<evidence type="ECO:0000313" key="3">
    <source>
        <dbReference type="Proteomes" id="UP000325313"/>
    </source>
</evidence>
<protein>
    <submittedName>
        <fullName evidence="2">Uncharacterized protein</fullName>
    </submittedName>
</protein>